<gene>
    <name evidence="2" type="ORF">D7I46_11875</name>
</gene>
<protein>
    <recommendedName>
        <fullName evidence="1">Winged helix-turn-helix domain-containing protein</fullName>
    </recommendedName>
</protein>
<dbReference type="EMBL" id="CP032627">
    <property type="protein sequence ID" value="AYG01690.1"/>
    <property type="molecule type" value="Genomic_DNA"/>
</dbReference>
<organism evidence="2 3">
    <name type="scientific">Lactococcus allomyrinae</name>
    <dbReference type="NCBI Taxonomy" id="2419773"/>
    <lineage>
        <taxon>Bacteria</taxon>
        <taxon>Bacillati</taxon>
        <taxon>Bacillota</taxon>
        <taxon>Bacilli</taxon>
        <taxon>Lactobacillales</taxon>
        <taxon>Streptococcaceae</taxon>
        <taxon>Lactococcus</taxon>
    </lineage>
</organism>
<dbReference type="KEGG" id="lact:D7I46_11875"/>
<dbReference type="AlphaFoldDB" id="A0A387BL44"/>
<feature type="domain" description="Winged helix-turn-helix" evidence="1">
    <location>
        <begin position="23"/>
        <end position="88"/>
    </location>
</feature>
<dbReference type="InterPro" id="IPR055245">
    <property type="entry name" value="HTH_proteobacteria"/>
</dbReference>
<evidence type="ECO:0000313" key="3">
    <source>
        <dbReference type="Proteomes" id="UP000269374"/>
    </source>
</evidence>
<evidence type="ECO:0000313" key="2">
    <source>
        <dbReference type="EMBL" id="AYG01690.1"/>
    </source>
</evidence>
<dbReference type="Pfam" id="PF14090">
    <property type="entry name" value="HTH_39"/>
    <property type="match status" value="1"/>
</dbReference>
<accession>A0A387BL44</accession>
<keyword evidence="3" id="KW-1185">Reference proteome</keyword>
<reference evidence="2 3" key="1">
    <citation type="submission" date="2018-09" db="EMBL/GenBank/DDBJ databases">
        <title>Genome sequencing of strain 1JSPR-7.</title>
        <authorList>
            <person name="Heo J."/>
            <person name="Kim S.-J."/>
            <person name="Kwon S.-W."/>
        </authorList>
    </citation>
    <scope>NUCLEOTIDE SEQUENCE [LARGE SCALE GENOMIC DNA]</scope>
    <source>
        <strain evidence="2 3">1JSPR-7</strain>
    </source>
</reference>
<dbReference type="OrthoDB" id="2087829at2"/>
<proteinExistence type="predicted"/>
<sequence>MIQRLKYSMIWIRNEVLMMGKISQSDRILQFIKEKGSITRLQAANEVGAFELSARIVELEREGYTFIKEPIKVKNRYGDTVRVMQYSLFGE</sequence>
<dbReference type="Proteomes" id="UP000269374">
    <property type="component" value="Chromosome"/>
</dbReference>
<name>A0A387BL44_9LACT</name>
<evidence type="ECO:0000259" key="1">
    <source>
        <dbReference type="Pfam" id="PF14090"/>
    </source>
</evidence>